<organism evidence="1 2">
    <name type="scientific">Gossypium aridum</name>
    <name type="common">American cotton</name>
    <name type="synonym">Erioxylum aridum</name>
    <dbReference type="NCBI Taxonomy" id="34290"/>
    <lineage>
        <taxon>Eukaryota</taxon>
        <taxon>Viridiplantae</taxon>
        <taxon>Streptophyta</taxon>
        <taxon>Embryophyta</taxon>
        <taxon>Tracheophyta</taxon>
        <taxon>Spermatophyta</taxon>
        <taxon>Magnoliopsida</taxon>
        <taxon>eudicotyledons</taxon>
        <taxon>Gunneridae</taxon>
        <taxon>Pentapetalae</taxon>
        <taxon>rosids</taxon>
        <taxon>malvids</taxon>
        <taxon>Malvales</taxon>
        <taxon>Malvaceae</taxon>
        <taxon>Malvoideae</taxon>
        <taxon>Gossypium</taxon>
    </lineage>
</organism>
<comment type="caution">
    <text evidence="1">The sequence shown here is derived from an EMBL/GenBank/DDBJ whole genome shotgun (WGS) entry which is preliminary data.</text>
</comment>
<dbReference type="EMBL" id="JABFAA010357749">
    <property type="protein sequence ID" value="MBA0703172.1"/>
    <property type="molecule type" value="Genomic_DNA"/>
</dbReference>
<sequence>MLLKKAWELQRRTFHQWFFKNQWDSTSQFVELRVRLVGRKSGKLCSKLGKGSRFYIDENLKPRISDFGIVKLSLKKHDLVSLYENGTYGARIDEMACGRRPVDVDVDEINSSKVHFLLGSWCTQTWPSDCPSNNRVLEMLEMNLNDPEASEASVHFGSIPA</sequence>
<dbReference type="Proteomes" id="UP000593577">
    <property type="component" value="Unassembled WGS sequence"/>
</dbReference>
<keyword evidence="2" id="KW-1185">Reference proteome</keyword>
<dbReference type="AlphaFoldDB" id="A0A7J8YV18"/>
<evidence type="ECO:0000313" key="1">
    <source>
        <dbReference type="EMBL" id="MBA0703172.1"/>
    </source>
</evidence>
<protein>
    <submittedName>
        <fullName evidence="1">Uncharacterized protein</fullName>
    </submittedName>
</protein>
<name>A0A7J8YV18_GOSAI</name>
<evidence type="ECO:0000313" key="2">
    <source>
        <dbReference type="Proteomes" id="UP000593577"/>
    </source>
</evidence>
<proteinExistence type="predicted"/>
<accession>A0A7J8YV18</accession>
<reference evidence="1 2" key="1">
    <citation type="journal article" date="2019" name="Genome Biol. Evol.">
        <title>Insights into the evolution of the New World diploid cottons (Gossypium, subgenus Houzingenia) based on genome sequencing.</title>
        <authorList>
            <person name="Grover C.E."/>
            <person name="Arick M.A. 2nd"/>
            <person name="Thrash A."/>
            <person name="Conover J.L."/>
            <person name="Sanders W.S."/>
            <person name="Peterson D.G."/>
            <person name="Frelichowski J.E."/>
            <person name="Scheffler J.A."/>
            <person name="Scheffler B.E."/>
            <person name="Wendel J.F."/>
        </authorList>
    </citation>
    <scope>NUCLEOTIDE SEQUENCE [LARGE SCALE GENOMIC DNA]</scope>
    <source>
        <strain evidence="1">185</strain>
        <tissue evidence="1">Leaf</tissue>
    </source>
</reference>
<gene>
    <name evidence="1" type="ORF">Goari_027511</name>
</gene>